<keyword evidence="4" id="KW-0238">DNA-binding</keyword>
<dbReference type="GO" id="GO:0004400">
    <property type="term" value="F:histidinol-phosphate transaminase activity"/>
    <property type="evidence" value="ECO:0007669"/>
    <property type="project" value="UniProtKB-EC"/>
</dbReference>
<evidence type="ECO:0000256" key="2">
    <source>
        <dbReference type="ARBA" id="ARBA00022576"/>
    </source>
</evidence>
<dbReference type="EMBL" id="CAJVAS010000058">
    <property type="protein sequence ID" value="CAG7651210.1"/>
    <property type="molecule type" value="Genomic_DNA"/>
</dbReference>
<keyword evidence="5" id="KW-0804">Transcription</keyword>
<dbReference type="EC" id="2.6.1.9" evidence="7"/>
<dbReference type="PANTHER" id="PTHR46577">
    <property type="entry name" value="HTH-TYPE TRANSCRIPTIONAL REGULATORY PROTEIN GABR"/>
    <property type="match status" value="1"/>
</dbReference>
<reference evidence="7" key="1">
    <citation type="submission" date="2021-06" db="EMBL/GenBank/DDBJ databases">
        <authorList>
            <person name="Criscuolo A."/>
        </authorList>
    </citation>
    <scope>NUCLEOTIDE SEQUENCE</scope>
    <source>
        <strain evidence="7">CIP111600</strain>
    </source>
</reference>
<dbReference type="PROSITE" id="PS50949">
    <property type="entry name" value="HTH_GNTR"/>
    <property type="match status" value="1"/>
</dbReference>
<evidence type="ECO:0000259" key="6">
    <source>
        <dbReference type="PROSITE" id="PS50949"/>
    </source>
</evidence>
<dbReference type="InterPro" id="IPR051446">
    <property type="entry name" value="HTH_trans_reg/aminotransferase"/>
</dbReference>
<keyword evidence="8" id="KW-1185">Reference proteome</keyword>
<gene>
    <name evidence="7" type="primary">hisC_6</name>
    <name evidence="7" type="ORF">PAESOLCIP111_06269</name>
</gene>
<dbReference type="Pfam" id="PF00155">
    <property type="entry name" value="Aminotran_1_2"/>
    <property type="match status" value="1"/>
</dbReference>
<accession>A0A916KA94</accession>
<evidence type="ECO:0000256" key="4">
    <source>
        <dbReference type="ARBA" id="ARBA00023125"/>
    </source>
</evidence>
<evidence type="ECO:0000256" key="3">
    <source>
        <dbReference type="ARBA" id="ARBA00023015"/>
    </source>
</evidence>
<sequence>MIYAEVMHTIEWQIDRGELKPGKKLPSIRSLAKRFDCSVNTIIKAYSEMEKKHKIYSVSKSGYYVVERALSSHAGSTDTGIIDFLSAGPDKKAMPYRDYQHCINQAIEVYKEEMFTYSEIQGLYSLREELARHLRELQVFTAPDRICVVSGSQQALHLLISLPFPNGRKNICVEQPTHISLIESIKYQQAKAYGIEITPNGLDMKRLEHLFQHNDIKFFYTVSRFHNPTGYSYSNTERRKIVELAQKYDVYIIEDDYLGDLDPDTRQDPMFAYDPSGRVIYTKSFSKVMLPGLRLGLAVVPEVLRDAFLSAKFASDLHTPVLTQGALEIYLKSGMFMTHIQRMRSIYKRKAALLQRAYQEQLPPSAAYSGSHSGFYSTIRLPSPLKAETFIEHLKKEDVYVDNAKRMYLSEFEQDSVIRLSVSQVEEEWIGIGVQKIARVMRVIYPMLFLICRVGQQDVLNCEQ</sequence>
<organism evidence="7 8">
    <name type="scientific">Paenibacillus solanacearum</name>
    <dbReference type="NCBI Taxonomy" id="2048548"/>
    <lineage>
        <taxon>Bacteria</taxon>
        <taxon>Bacillati</taxon>
        <taxon>Bacillota</taxon>
        <taxon>Bacilli</taxon>
        <taxon>Bacillales</taxon>
        <taxon>Paenibacillaceae</taxon>
        <taxon>Paenibacillus</taxon>
    </lineage>
</organism>
<comment type="cofactor">
    <cofactor evidence="1">
        <name>pyridoxal 5'-phosphate</name>
        <dbReference type="ChEBI" id="CHEBI:597326"/>
    </cofactor>
</comment>
<name>A0A916KA94_9BACL</name>
<evidence type="ECO:0000313" key="7">
    <source>
        <dbReference type="EMBL" id="CAG7651210.1"/>
    </source>
</evidence>
<keyword evidence="7" id="KW-0808">Transferase</keyword>
<dbReference type="InterPro" id="IPR000524">
    <property type="entry name" value="Tscrpt_reg_HTH_GntR"/>
</dbReference>
<proteinExistence type="predicted"/>
<dbReference type="AlphaFoldDB" id="A0A916KA94"/>
<feature type="domain" description="HTH gntR-type" evidence="6">
    <location>
        <begin position="1"/>
        <end position="68"/>
    </location>
</feature>
<dbReference type="Pfam" id="PF00392">
    <property type="entry name" value="GntR"/>
    <property type="match status" value="1"/>
</dbReference>
<dbReference type="InterPro" id="IPR004839">
    <property type="entry name" value="Aminotransferase_I/II_large"/>
</dbReference>
<dbReference type="CDD" id="cd00609">
    <property type="entry name" value="AAT_like"/>
    <property type="match status" value="1"/>
</dbReference>
<keyword evidence="3" id="KW-0805">Transcription regulation</keyword>
<protein>
    <submittedName>
        <fullName evidence="7">Histidinol-phosphate aminotransferase</fullName>
        <ecNumber evidence="7">2.6.1.9</ecNumber>
    </submittedName>
</protein>
<dbReference type="Proteomes" id="UP000693672">
    <property type="component" value="Unassembled WGS sequence"/>
</dbReference>
<dbReference type="SMART" id="SM00345">
    <property type="entry name" value="HTH_GNTR"/>
    <property type="match status" value="1"/>
</dbReference>
<keyword evidence="2 7" id="KW-0032">Aminotransferase</keyword>
<evidence type="ECO:0000256" key="1">
    <source>
        <dbReference type="ARBA" id="ARBA00001933"/>
    </source>
</evidence>
<dbReference type="GO" id="GO:0003700">
    <property type="term" value="F:DNA-binding transcription factor activity"/>
    <property type="evidence" value="ECO:0007669"/>
    <property type="project" value="InterPro"/>
</dbReference>
<dbReference type="RefSeq" id="WP_218095930.1">
    <property type="nucleotide sequence ID" value="NZ_CAJVAS010000058.1"/>
</dbReference>
<comment type="caution">
    <text evidence="7">The sequence shown here is derived from an EMBL/GenBank/DDBJ whole genome shotgun (WGS) entry which is preliminary data.</text>
</comment>
<dbReference type="GO" id="GO:0030170">
    <property type="term" value="F:pyridoxal phosphate binding"/>
    <property type="evidence" value="ECO:0007669"/>
    <property type="project" value="InterPro"/>
</dbReference>
<evidence type="ECO:0000313" key="8">
    <source>
        <dbReference type="Proteomes" id="UP000693672"/>
    </source>
</evidence>
<dbReference type="CDD" id="cd07377">
    <property type="entry name" value="WHTH_GntR"/>
    <property type="match status" value="1"/>
</dbReference>
<dbReference type="PANTHER" id="PTHR46577:SF1">
    <property type="entry name" value="HTH-TYPE TRANSCRIPTIONAL REGULATORY PROTEIN GABR"/>
    <property type="match status" value="1"/>
</dbReference>
<evidence type="ECO:0000256" key="5">
    <source>
        <dbReference type="ARBA" id="ARBA00023163"/>
    </source>
</evidence>
<dbReference type="GO" id="GO:0003677">
    <property type="term" value="F:DNA binding"/>
    <property type="evidence" value="ECO:0007669"/>
    <property type="project" value="UniProtKB-KW"/>
</dbReference>